<keyword evidence="1" id="KW-0067">ATP-binding</keyword>
<dbReference type="GO" id="GO:0017168">
    <property type="term" value="F:5-oxoprolinase (ATP-hydrolyzing) activity"/>
    <property type="evidence" value="ECO:0007669"/>
    <property type="project" value="UniProtKB-UniRule"/>
</dbReference>
<dbReference type="SUPFAM" id="SSF88713">
    <property type="entry name" value="Glycoside hydrolase/deacetylase"/>
    <property type="match status" value="1"/>
</dbReference>
<dbReference type="HAMAP" id="MF_00691">
    <property type="entry name" value="PxpA"/>
    <property type="match status" value="1"/>
</dbReference>
<reference evidence="2" key="1">
    <citation type="submission" date="2013-03" db="EMBL/GenBank/DDBJ databases">
        <title>Genome Sequence of the Profundibacterium mesophilum strain KAUST100406-0324T from Red Sea, a novel genus in the family Rhodobacteraceae.</title>
        <authorList>
            <person name="Essack M."/>
            <person name="Alam I."/>
            <person name="Lafi F."/>
            <person name="Alawi W."/>
            <person name="Kamanu F."/>
            <person name="Al-Suwailem A."/>
            <person name="Lee O.O."/>
            <person name="Xu Y."/>
            <person name="Bajic V."/>
            <person name="Qian P.-Y."/>
            <person name="Archer J."/>
        </authorList>
    </citation>
    <scope>NUCLEOTIDE SEQUENCE</scope>
    <source>
        <strain evidence="2">KAUST100406-0324</strain>
    </source>
</reference>
<organism evidence="2 3">
    <name type="scientific">Profundibacterium mesophilum KAUST100406-0324</name>
    <dbReference type="NCBI Taxonomy" id="1037889"/>
    <lineage>
        <taxon>Bacteria</taxon>
        <taxon>Pseudomonadati</taxon>
        <taxon>Pseudomonadota</taxon>
        <taxon>Alphaproteobacteria</taxon>
        <taxon>Rhodobacterales</taxon>
        <taxon>Roseobacteraceae</taxon>
        <taxon>Profundibacterium</taxon>
    </lineage>
</organism>
<dbReference type="Pfam" id="PF03746">
    <property type="entry name" value="LamB_YcsF"/>
    <property type="match status" value="1"/>
</dbReference>
<keyword evidence="1" id="KW-0547">Nucleotide-binding</keyword>
<dbReference type="CDD" id="cd10787">
    <property type="entry name" value="LamB_YcsF_like"/>
    <property type="match status" value="1"/>
</dbReference>
<dbReference type="InterPro" id="IPR005501">
    <property type="entry name" value="LamB/YcsF/PxpA-like"/>
</dbReference>
<keyword evidence="3" id="KW-1185">Reference proteome</keyword>
<comment type="caution">
    <text evidence="2">The sequence shown here is derived from an EMBL/GenBank/DDBJ whole genome shotgun (WGS) entry which is preliminary data.</text>
</comment>
<proteinExistence type="inferred from homology"/>
<evidence type="ECO:0000313" key="2">
    <source>
        <dbReference type="EMBL" id="KAF0674558.1"/>
    </source>
</evidence>
<dbReference type="NCBIfam" id="NF003816">
    <property type="entry name" value="PRK05406.1-5"/>
    <property type="match status" value="1"/>
</dbReference>
<gene>
    <name evidence="1" type="primary">pxpA</name>
    <name evidence="2" type="ORF">PMES_03143</name>
</gene>
<dbReference type="PANTHER" id="PTHR30292">
    <property type="entry name" value="UNCHARACTERIZED PROTEIN YBGL-RELATED"/>
    <property type="match status" value="1"/>
</dbReference>
<name>A0A921NVY7_9RHOB</name>
<dbReference type="NCBIfam" id="NF003814">
    <property type="entry name" value="PRK05406.1-3"/>
    <property type="match status" value="1"/>
</dbReference>
<evidence type="ECO:0000313" key="3">
    <source>
        <dbReference type="Proteomes" id="UP000698242"/>
    </source>
</evidence>
<dbReference type="AlphaFoldDB" id="A0A921NVY7"/>
<evidence type="ECO:0000256" key="1">
    <source>
        <dbReference type="HAMAP-Rule" id="MF_00691"/>
    </source>
</evidence>
<accession>A0A921NVY7</accession>
<keyword evidence="1" id="KW-0378">Hydrolase</keyword>
<dbReference type="PANTHER" id="PTHR30292:SF0">
    <property type="entry name" value="5-OXOPROLINASE SUBUNIT A"/>
    <property type="match status" value="1"/>
</dbReference>
<dbReference type="Proteomes" id="UP000698242">
    <property type="component" value="Unassembled WGS sequence"/>
</dbReference>
<comment type="catalytic activity">
    <reaction evidence="1">
        <text>5-oxo-L-proline + ATP + 2 H2O = L-glutamate + ADP + phosphate + H(+)</text>
        <dbReference type="Rhea" id="RHEA:10348"/>
        <dbReference type="ChEBI" id="CHEBI:15377"/>
        <dbReference type="ChEBI" id="CHEBI:15378"/>
        <dbReference type="ChEBI" id="CHEBI:29985"/>
        <dbReference type="ChEBI" id="CHEBI:30616"/>
        <dbReference type="ChEBI" id="CHEBI:43474"/>
        <dbReference type="ChEBI" id="CHEBI:58402"/>
        <dbReference type="ChEBI" id="CHEBI:456216"/>
        <dbReference type="EC" id="3.5.2.9"/>
    </reaction>
</comment>
<dbReference type="OrthoDB" id="9773478at2"/>
<comment type="subunit">
    <text evidence="1">Forms a complex composed of PxpA, PxpB and PxpC.</text>
</comment>
<dbReference type="EMBL" id="APKE01000037">
    <property type="protein sequence ID" value="KAF0674558.1"/>
    <property type="molecule type" value="Genomic_DNA"/>
</dbReference>
<sequence>MHVDLNADMGESFGPWVMGDDETLLEIVTSANIACGAHAGDPVVMGRTMRAAVQKGVGIGAHPGFADLQGFGRRRMTLAHEEVHALVQYQVAAAIGMARGAGGQLRHVKLHGALSNMAAEDEELARHCFGAALELDADLLIVAQAATGMERAAQALGCSWAGEIFADRGYEADGRLRQRSQPGAMIEDAEEAAARVAAMLQEGAILCGDGSKIEARIDTVCLHGDTPGAIETAARIRFALETAGIDLRKL</sequence>
<comment type="similarity">
    <text evidence="1">Belongs to the LamB/PxpA family.</text>
</comment>
<comment type="function">
    <text evidence="1">Catalyzes the cleavage of 5-oxoproline to form L-glutamate coupled to the hydrolysis of ATP to ADP and inorganic phosphate.</text>
</comment>
<dbReference type="EC" id="3.5.2.9" evidence="1"/>
<dbReference type="InterPro" id="IPR011330">
    <property type="entry name" value="Glyco_hydro/deAcase_b/a-brl"/>
</dbReference>
<dbReference type="RefSeq" id="WP_159966651.1">
    <property type="nucleotide sequence ID" value="NZ_APKE01000037.1"/>
</dbReference>
<dbReference type="Gene3D" id="3.20.20.370">
    <property type="entry name" value="Glycoside hydrolase/deacetylase"/>
    <property type="match status" value="1"/>
</dbReference>
<dbReference type="GO" id="GO:0005975">
    <property type="term" value="P:carbohydrate metabolic process"/>
    <property type="evidence" value="ECO:0007669"/>
    <property type="project" value="InterPro"/>
</dbReference>
<dbReference type="GO" id="GO:0005524">
    <property type="term" value="F:ATP binding"/>
    <property type="evidence" value="ECO:0007669"/>
    <property type="project" value="UniProtKB-UniRule"/>
</dbReference>
<protein>
    <recommendedName>
        <fullName evidence="1">5-oxoprolinase subunit A</fullName>
        <shortName evidence="1">5-OPase subunit A</shortName>
        <ecNumber evidence="1">3.5.2.9</ecNumber>
    </recommendedName>
    <alternativeName>
        <fullName evidence="1">5-oxoprolinase (ATP-hydrolyzing) subunit A</fullName>
    </alternativeName>
</protein>